<name>A0AAD0UCB8_9BURK</name>
<dbReference type="GO" id="GO:0000271">
    <property type="term" value="P:polysaccharide biosynthetic process"/>
    <property type="evidence" value="ECO:0007669"/>
    <property type="project" value="InterPro"/>
</dbReference>
<keyword evidence="1" id="KW-0808">Transferase</keyword>
<dbReference type="EMBL" id="CP024996">
    <property type="protein sequence ID" value="AYR26321.1"/>
    <property type="molecule type" value="Genomic_DNA"/>
</dbReference>
<evidence type="ECO:0000313" key="1">
    <source>
        <dbReference type="EMBL" id="AYR26321.1"/>
    </source>
</evidence>
<accession>A0AAD0UCB8</accession>
<dbReference type="AlphaFoldDB" id="A0AAD0UCB8"/>
<dbReference type="Proteomes" id="UP000269199">
    <property type="component" value="Chromosome"/>
</dbReference>
<organism evidence="1 2">
    <name type="scientific">Herbaspirillum rubrisubalbicans</name>
    <dbReference type="NCBI Taxonomy" id="80842"/>
    <lineage>
        <taxon>Bacteria</taxon>
        <taxon>Pseudomonadati</taxon>
        <taxon>Pseudomonadota</taxon>
        <taxon>Betaproteobacteria</taxon>
        <taxon>Burkholderiales</taxon>
        <taxon>Oxalobacteraceae</taxon>
        <taxon>Herbaspirillum</taxon>
    </lineage>
</organism>
<sequence length="338" mass="37980">MMIHALDFSHWKRSSLRRFLAPANVKFVNHIAQVPQRATLAVWGMRNVPAASARHLSVLRIEDGFLRSVGLGADLIRPVSWVVDRLGMHFDPSHPSELEMLLAQTVFSTPLLQRAAALRKRIVANRLTKYNIGGTGWQRPAHATRVILVPGQVQSDASLLFGAPGIKTNQELLRAVRHAHPSAHVIYKPHPDVLAGLRGSAREEVAASDLYDQLVTEACMAELLDQVDEVHCLTSLTGFEALLRDKPVSCYGLPFYAGWGLTTDMLAIPRRQRRLALDELVAAALILYPRYLDWERNRLVPPEEALEQLMTRRDQSAPGTPVWRKVFRLALRWHKGMT</sequence>
<reference evidence="1 2" key="1">
    <citation type="submission" date="2017-11" db="EMBL/GenBank/DDBJ databases">
        <title>Complete genome sequence of Herbaspirillum rubrisubalbicans DSM 11543.</title>
        <authorList>
            <person name="Chen M."/>
            <person name="An Q."/>
        </authorList>
    </citation>
    <scope>NUCLEOTIDE SEQUENCE [LARGE SCALE GENOMIC DNA]</scope>
    <source>
        <strain evidence="1 2">DSM 11543</strain>
    </source>
</reference>
<dbReference type="Pfam" id="PF05159">
    <property type="entry name" value="Capsule_synth"/>
    <property type="match status" value="1"/>
</dbReference>
<evidence type="ECO:0000313" key="2">
    <source>
        <dbReference type="Proteomes" id="UP000269199"/>
    </source>
</evidence>
<dbReference type="InterPro" id="IPR007833">
    <property type="entry name" value="Capsule_polysaccharide_synth"/>
</dbReference>
<dbReference type="GO" id="GO:0015774">
    <property type="term" value="P:polysaccharide transport"/>
    <property type="evidence" value="ECO:0007669"/>
    <property type="project" value="InterPro"/>
</dbReference>
<dbReference type="RefSeq" id="WP_058896931.1">
    <property type="nucleotide sequence ID" value="NZ_CP024996.1"/>
</dbReference>
<dbReference type="CDD" id="cd16439">
    <property type="entry name" value="beta_Kdo_transferase_KpsC_2"/>
    <property type="match status" value="1"/>
</dbReference>
<protein>
    <submittedName>
        <fullName evidence="1">Beta-3-deoxy-D-manno-oct-2-ulosonic acid transferase</fullName>
    </submittedName>
</protein>
<proteinExistence type="predicted"/>
<dbReference type="GO" id="GO:0016740">
    <property type="term" value="F:transferase activity"/>
    <property type="evidence" value="ECO:0007669"/>
    <property type="project" value="UniProtKB-KW"/>
</dbReference>
<gene>
    <name evidence="1" type="ORF">RC54_22000</name>
</gene>